<feature type="domain" description="DUF6998" evidence="2">
    <location>
        <begin position="25"/>
        <end position="164"/>
    </location>
</feature>
<sequence length="178" mass="19211">MPAPTSGKWRDREERMQRTAALVDRLHAIVEELELLHPGRKFPLDGHLVGSLAEAAAEEHFDITLMPPSTPGHDAISEDHRAVEIKGTYGTSGIAIRPTSHDHASALIVLRLSRKSDEDPEVVYNGPFKIAAAAAGPVGSNGQAHISLNRLRALNESVADGDRVARRRQGGPLVSDPE</sequence>
<dbReference type="Pfam" id="PF22522">
    <property type="entry name" value="DUF6998"/>
    <property type="match status" value="1"/>
</dbReference>
<dbReference type="EMBL" id="PEDF01000100">
    <property type="protein sequence ID" value="RFZ39717.1"/>
    <property type="molecule type" value="Genomic_DNA"/>
</dbReference>
<proteinExistence type="predicted"/>
<organism evidence="3 4">
    <name type="scientific">Mycobacterium marinum</name>
    <dbReference type="NCBI Taxonomy" id="1781"/>
    <lineage>
        <taxon>Bacteria</taxon>
        <taxon>Bacillati</taxon>
        <taxon>Actinomycetota</taxon>
        <taxon>Actinomycetes</taxon>
        <taxon>Mycobacteriales</taxon>
        <taxon>Mycobacteriaceae</taxon>
        <taxon>Mycobacterium</taxon>
        <taxon>Mycobacterium ulcerans group</taxon>
    </lineage>
</organism>
<dbReference type="Proteomes" id="UP000257451">
    <property type="component" value="Unassembled WGS sequence"/>
</dbReference>
<evidence type="ECO:0000313" key="3">
    <source>
        <dbReference type="EMBL" id="RFZ39717.1"/>
    </source>
</evidence>
<comment type="caution">
    <text evidence="3">The sequence shown here is derived from an EMBL/GenBank/DDBJ whole genome shotgun (WGS) entry which is preliminary data.</text>
</comment>
<gene>
    <name evidence="3" type="ORF">DAVIS_03238</name>
</gene>
<evidence type="ECO:0000256" key="1">
    <source>
        <dbReference type="SAM" id="MobiDB-lite"/>
    </source>
</evidence>
<dbReference type="RefSeq" id="WP_117432562.1">
    <property type="nucleotide sequence ID" value="NZ_BQLC01000322.1"/>
</dbReference>
<evidence type="ECO:0000313" key="4">
    <source>
        <dbReference type="Proteomes" id="UP000257451"/>
    </source>
</evidence>
<protein>
    <recommendedName>
        <fullName evidence="2">DUF6998 domain-containing protein</fullName>
    </recommendedName>
</protein>
<dbReference type="AlphaFoldDB" id="A0A3E2MU79"/>
<feature type="region of interest" description="Disordered" evidence="1">
    <location>
        <begin position="157"/>
        <end position="178"/>
    </location>
</feature>
<accession>A0A3E2MU79</accession>
<evidence type="ECO:0000259" key="2">
    <source>
        <dbReference type="Pfam" id="PF22522"/>
    </source>
</evidence>
<dbReference type="InterPro" id="IPR054267">
    <property type="entry name" value="DUF6998"/>
</dbReference>
<name>A0A3E2MU79_MYCMR</name>
<reference evidence="3 4" key="1">
    <citation type="journal article" date="2018" name="Sci. Rep.">
        <title>Extensive genomic diversity among Mycobacterium marinum strains revealed by whole genome sequencing.</title>
        <authorList>
            <person name="Das S."/>
            <person name="Pettersson B.M."/>
            <person name="Behra P.R."/>
            <person name="Mallick A."/>
            <person name="Cheramie M."/>
            <person name="Ramesh M."/>
            <person name="Shirreff L."/>
            <person name="DuCote T."/>
            <person name="Dasgupta S."/>
            <person name="Ennis D.G."/>
            <person name="Kirsebom L.A."/>
        </authorList>
    </citation>
    <scope>NUCLEOTIDE SEQUENCE [LARGE SCALE GENOMIC DNA]</scope>
    <source>
        <strain evidence="3 4">Davis1</strain>
    </source>
</reference>